<reference evidence="2 3" key="1">
    <citation type="journal article" date="2019" name="Int. J. Syst. Evol. Microbiol.">
        <title>The Global Catalogue of Microorganisms (GCM) 10K type strain sequencing project: providing services to taxonomists for standard genome sequencing and annotation.</title>
        <authorList>
            <consortium name="The Broad Institute Genomics Platform"/>
            <consortium name="The Broad Institute Genome Sequencing Center for Infectious Disease"/>
            <person name="Wu L."/>
            <person name="Ma J."/>
        </authorList>
    </citation>
    <scope>NUCLEOTIDE SEQUENCE [LARGE SCALE GENOMIC DNA]</scope>
    <source>
        <strain evidence="2 3">DT72</strain>
    </source>
</reference>
<dbReference type="EMBL" id="JBHSZH010000005">
    <property type="protein sequence ID" value="MFC7079904.1"/>
    <property type="molecule type" value="Genomic_DNA"/>
</dbReference>
<dbReference type="Pfam" id="PF25949">
    <property type="entry name" value="DUF7987"/>
    <property type="match status" value="1"/>
</dbReference>
<proteinExistence type="predicted"/>
<dbReference type="RefSeq" id="WP_276278985.1">
    <property type="nucleotide sequence ID" value="NZ_CP119809.1"/>
</dbReference>
<comment type="caution">
    <text evidence="2">The sequence shown here is derived from an EMBL/GenBank/DDBJ whole genome shotgun (WGS) entry which is preliminary data.</text>
</comment>
<gene>
    <name evidence="2" type="ORF">ACFQJ6_06965</name>
</gene>
<sequence>MVSRENRIILACIAVAVPLGLGVASVKSVPDWVGFLVVSVVGIFLPGYLTGRYRADEGA</sequence>
<keyword evidence="1" id="KW-0812">Transmembrane</keyword>
<dbReference type="InterPro" id="IPR058293">
    <property type="entry name" value="DUF7987"/>
</dbReference>
<dbReference type="AlphaFoldDB" id="A0ABD5WPC1"/>
<keyword evidence="3" id="KW-1185">Reference proteome</keyword>
<organism evidence="2 3">
    <name type="scientific">Halorussus caseinilyticus</name>
    <dbReference type="NCBI Taxonomy" id="3034025"/>
    <lineage>
        <taxon>Archaea</taxon>
        <taxon>Methanobacteriati</taxon>
        <taxon>Methanobacteriota</taxon>
        <taxon>Stenosarchaea group</taxon>
        <taxon>Halobacteria</taxon>
        <taxon>Halobacteriales</taxon>
        <taxon>Haladaptataceae</taxon>
        <taxon>Halorussus</taxon>
    </lineage>
</organism>
<accession>A0ABD5WPC1</accession>
<keyword evidence="1" id="KW-0472">Membrane</keyword>
<evidence type="ECO:0000313" key="2">
    <source>
        <dbReference type="EMBL" id="MFC7079904.1"/>
    </source>
</evidence>
<protein>
    <submittedName>
        <fullName evidence="2">Uncharacterized protein</fullName>
    </submittedName>
</protein>
<dbReference type="GeneID" id="79303535"/>
<evidence type="ECO:0000313" key="3">
    <source>
        <dbReference type="Proteomes" id="UP001596407"/>
    </source>
</evidence>
<evidence type="ECO:0000256" key="1">
    <source>
        <dbReference type="SAM" id="Phobius"/>
    </source>
</evidence>
<name>A0ABD5WPC1_9EURY</name>
<feature type="transmembrane region" description="Helical" evidence="1">
    <location>
        <begin position="32"/>
        <end position="51"/>
    </location>
</feature>
<dbReference type="Proteomes" id="UP001596407">
    <property type="component" value="Unassembled WGS sequence"/>
</dbReference>
<keyword evidence="1" id="KW-1133">Transmembrane helix</keyword>